<gene>
    <name evidence="1" type="ORF">KC19_11G050600</name>
</gene>
<name>A0A8T0GCD8_CERPU</name>
<evidence type="ECO:0000313" key="1">
    <source>
        <dbReference type="EMBL" id="KAG0556395.1"/>
    </source>
</evidence>
<dbReference type="EMBL" id="CM026432">
    <property type="protein sequence ID" value="KAG0556395.1"/>
    <property type="molecule type" value="Genomic_DNA"/>
</dbReference>
<reference evidence="1 2" key="1">
    <citation type="submission" date="2020-06" db="EMBL/GenBank/DDBJ databases">
        <title>WGS assembly of Ceratodon purpureus strain R40.</title>
        <authorList>
            <person name="Carey S.B."/>
            <person name="Jenkins J."/>
            <person name="Shu S."/>
            <person name="Lovell J.T."/>
            <person name="Sreedasyam A."/>
            <person name="Maumus F."/>
            <person name="Tiley G.P."/>
            <person name="Fernandez-Pozo N."/>
            <person name="Barry K."/>
            <person name="Chen C."/>
            <person name="Wang M."/>
            <person name="Lipzen A."/>
            <person name="Daum C."/>
            <person name="Saski C.A."/>
            <person name="Payton A.C."/>
            <person name="Mcbreen J.C."/>
            <person name="Conrad R.E."/>
            <person name="Kollar L.M."/>
            <person name="Olsson S."/>
            <person name="Huttunen S."/>
            <person name="Landis J.B."/>
            <person name="Wickett N.J."/>
            <person name="Johnson M.G."/>
            <person name="Rensing S.A."/>
            <person name="Grimwood J."/>
            <person name="Schmutz J."/>
            <person name="Mcdaniel S.F."/>
        </authorList>
    </citation>
    <scope>NUCLEOTIDE SEQUENCE [LARGE SCALE GENOMIC DNA]</scope>
    <source>
        <strain evidence="1 2">R40</strain>
    </source>
</reference>
<accession>A0A8T0GCD8</accession>
<organism evidence="1 2">
    <name type="scientific">Ceratodon purpureus</name>
    <name type="common">Fire moss</name>
    <name type="synonym">Dicranum purpureum</name>
    <dbReference type="NCBI Taxonomy" id="3225"/>
    <lineage>
        <taxon>Eukaryota</taxon>
        <taxon>Viridiplantae</taxon>
        <taxon>Streptophyta</taxon>
        <taxon>Embryophyta</taxon>
        <taxon>Bryophyta</taxon>
        <taxon>Bryophytina</taxon>
        <taxon>Bryopsida</taxon>
        <taxon>Dicranidae</taxon>
        <taxon>Pseudoditrichales</taxon>
        <taxon>Ditrichaceae</taxon>
        <taxon>Ceratodon</taxon>
    </lineage>
</organism>
<comment type="caution">
    <text evidence="1">The sequence shown here is derived from an EMBL/GenBank/DDBJ whole genome shotgun (WGS) entry which is preliminary data.</text>
</comment>
<evidence type="ECO:0000313" key="2">
    <source>
        <dbReference type="Proteomes" id="UP000822688"/>
    </source>
</evidence>
<dbReference type="AlphaFoldDB" id="A0A8T0GCD8"/>
<protein>
    <submittedName>
        <fullName evidence="1">Uncharacterized protein</fullName>
    </submittedName>
</protein>
<proteinExistence type="predicted"/>
<keyword evidence="2" id="KW-1185">Reference proteome</keyword>
<sequence length="109" mass="12013">MKYQTRSEAAPKPKIDLLCVLFSPLPSLQLKSGRQLPARHLKNHCSGGISCDCSPLREGAKPPTSIPASRGFAVRATHLESCLEASRHFARQRCRSYFQAHSITVPIAE</sequence>
<dbReference type="Proteomes" id="UP000822688">
    <property type="component" value="Chromosome 11"/>
</dbReference>